<name>A0A9R1W234_LACSA</name>
<sequence>MEVVTEKVIASKENDGLGVGSIKELNIALMVKWWWRLRNESSSLWCKVISGIHNLCNKPVEHPSRKQISGVWNYISSTKKDIEGLGLSYDDIFQKTAFPSLYALETQKRCKVSTGILTDEINWSWRSFPINVGLTTKFENLTNTITSVHWGMVAIQL</sequence>
<dbReference type="EMBL" id="NBSK02000004">
    <property type="protein sequence ID" value="KAJ0214538.1"/>
    <property type="molecule type" value="Genomic_DNA"/>
</dbReference>
<accession>A0A9R1W234</accession>
<comment type="caution">
    <text evidence="1">The sequence shown here is derived from an EMBL/GenBank/DDBJ whole genome shotgun (WGS) entry which is preliminary data.</text>
</comment>
<reference evidence="1 2" key="1">
    <citation type="journal article" date="2017" name="Nat. Commun.">
        <title>Genome assembly with in vitro proximity ligation data and whole-genome triplication in lettuce.</title>
        <authorList>
            <person name="Reyes-Chin-Wo S."/>
            <person name="Wang Z."/>
            <person name="Yang X."/>
            <person name="Kozik A."/>
            <person name="Arikit S."/>
            <person name="Song C."/>
            <person name="Xia L."/>
            <person name="Froenicke L."/>
            <person name="Lavelle D.O."/>
            <person name="Truco M.J."/>
            <person name="Xia R."/>
            <person name="Zhu S."/>
            <person name="Xu C."/>
            <person name="Xu H."/>
            <person name="Xu X."/>
            <person name="Cox K."/>
            <person name="Korf I."/>
            <person name="Meyers B.C."/>
            <person name="Michelmore R.W."/>
        </authorList>
    </citation>
    <scope>NUCLEOTIDE SEQUENCE [LARGE SCALE GENOMIC DNA]</scope>
    <source>
        <strain evidence="2">cv. Salinas</strain>
        <tissue evidence="1">Seedlings</tissue>
    </source>
</reference>
<dbReference type="AlphaFoldDB" id="A0A9R1W234"/>
<evidence type="ECO:0000313" key="1">
    <source>
        <dbReference type="EMBL" id="KAJ0214538.1"/>
    </source>
</evidence>
<protein>
    <submittedName>
        <fullName evidence="1">Uncharacterized protein</fullName>
    </submittedName>
</protein>
<organism evidence="1 2">
    <name type="scientific">Lactuca sativa</name>
    <name type="common">Garden lettuce</name>
    <dbReference type="NCBI Taxonomy" id="4236"/>
    <lineage>
        <taxon>Eukaryota</taxon>
        <taxon>Viridiplantae</taxon>
        <taxon>Streptophyta</taxon>
        <taxon>Embryophyta</taxon>
        <taxon>Tracheophyta</taxon>
        <taxon>Spermatophyta</taxon>
        <taxon>Magnoliopsida</taxon>
        <taxon>eudicotyledons</taxon>
        <taxon>Gunneridae</taxon>
        <taxon>Pentapetalae</taxon>
        <taxon>asterids</taxon>
        <taxon>campanulids</taxon>
        <taxon>Asterales</taxon>
        <taxon>Asteraceae</taxon>
        <taxon>Cichorioideae</taxon>
        <taxon>Cichorieae</taxon>
        <taxon>Lactucinae</taxon>
        <taxon>Lactuca</taxon>
    </lineage>
</organism>
<evidence type="ECO:0000313" key="2">
    <source>
        <dbReference type="Proteomes" id="UP000235145"/>
    </source>
</evidence>
<keyword evidence="2" id="KW-1185">Reference proteome</keyword>
<dbReference type="Proteomes" id="UP000235145">
    <property type="component" value="Unassembled WGS sequence"/>
</dbReference>
<proteinExistence type="predicted"/>
<gene>
    <name evidence="1" type="ORF">LSAT_V11C400192280</name>
</gene>